<protein>
    <submittedName>
        <fullName evidence="2">Uncharacterized protein</fullName>
    </submittedName>
</protein>
<proteinExistence type="predicted"/>
<sequence length="422" mass="47084">MTTRISAAMLCLSVLLAMNATNAGAGEPMPPVTHDFFSELKPLTNDLARYGYLRRIMPQLSADDRLQARQFLAFADANLGLYRAAIADFPFTGAIHPSPVMPSPSLWRAANAVTAITRLAADRRIVMVNEAHHDPQTRLLTLALLPRLRRLGFTHFAAEAIDEEDTGLTRRGYPVAASGSEYLREPLYGEIVREAIRLGFVIVPYESVGKTQQDRESGQAGNLYRRVFAENPEARLFVHAGYGHIDKTEGLMFGARPMAMELKRLSGFDPLSIDQTKFRGVDPDRQTPNYRQLIAAFHPNRATILLRRSDESPWSADPLRNDVSVILPPADRQLRPEWLSLDHRRHAWPIDSSLCAGRRPCVVEAHAANESDDATPADRFTLLHMQEQASLYLEPGAYCVRAWGIAGKTLGERVISISKKEH</sequence>
<feature type="chain" id="PRO_5021207948" evidence="1">
    <location>
        <begin position="26"/>
        <end position="422"/>
    </location>
</feature>
<dbReference type="AlphaFoldDB" id="A0A502C5X8"/>
<evidence type="ECO:0000313" key="3">
    <source>
        <dbReference type="Proteomes" id="UP000319486"/>
    </source>
</evidence>
<evidence type="ECO:0000313" key="2">
    <source>
        <dbReference type="EMBL" id="TPG08213.1"/>
    </source>
</evidence>
<dbReference type="RefSeq" id="WP_140652656.1">
    <property type="nucleotide sequence ID" value="NZ_RCZO01000006.1"/>
</dbReference>
<organism evidence="2 3">
    <name type="scientific">Rhodanobacter glycinis</name>
    <dbReference type="NCBI Taxonomy" id="582702"/>
    <lineage>
        <taxon>Bacteria</taxon>
        <taxon>Pseudomonadati</taxon>
        <taxon>Pseudomonadota</taxon>
        <taxon>Gammaproteobacteria</taxon>
        <taxon>Lysobacterales</taxon>
        <taxon>Rhodanobacteraceae</taxon>
        <taxon>Rhodanobacter</taxon>
    </lineage>
</organism>
<dbReference type="Proteomes" id="UP000319486">
    <property type="component" value="Unassembled WGS sequence"/>
</dbReference>
<keyword evidence="3" id="KW-1185">Reference proteome</keyword>
<dbReference type="EMBL" id="RCZO01000006">
    <property type="protein sequence ID" value="TPG08213.1"/>
    <property type="molecule type" value="Genomic_DNA"/>
</dbReference>
<comment type="caution">
    <text evidence="2">The sequence shown here is derived from an EMBL/GenBank/DDBJ whole genome shotgun (WGS) entry which is preliminary data.</text>
</comment>
<gene>
    <name evidence="2" type="ORF">EAH88_11225</name>
</gene>
<reference evidence="2 3" key="1">
    <citation type="journal article" date="2019" name="Environ. Microbiol.">
        <title>Species interactions and distinct microbial communities in high Arctic permafrost affected cryosols are associated with the CH4 and CO2 gas fluxes.</title>
        <authorList>
            <person name="Altshuler I."/>
            <person name="Hamel J."/>
            <person name="Turney S."/>
            <person name="Magnuson E."/>
            <person name="Levesque R."/>
            <person name="Greer C."/>
            <person name="Whyte L.G."/>
        </authorList>
    </citation>
    <scope>NUCLEOTIDE SEQUENCE [LARGE SCALE GENOMIC DNA]</scope>
    <source>
        <strain evidence="2 3">S13Y</strain>
    </source>
</reference>
<accession>A0A502C5X8</accession>
<evidence type="ECO:0000256" key="1">
    <source>
        <dbReference type="SAM" id="SignalP"/>
    </source>
</evidence>
<keyword evidence="1" id="KW-0732">Signal</keyword>
<name>A0A502C5X8_9GAMM</name>
<feature type="signal peptide" evidence="1">
    <location>
        <begin position="1"/>
        <end position="25"/>
    </location>
</feature>